<reference evidence="1" key="1">
    <citation type="submission" date="2015-10" db="EMBL/GenBank/DDBJ databases">
        <authorList>
            <person name="Gilbert D.G."/>
        </authorList>
    </citation>
    <scope>NUCLEOTIDE SEQUENCE</scope>
</reference>
<dbReference type="InterPro" id="IPR018721">
    <property type="entry name" value="DUF2252"/>
</dbReference>
<sequence length="403" mass="44041">MKQLSPSDRSAVLESARAMKMARSAHAFVRGNTAKFYDWLAASPSARRLPSGPAIWICGDCHLGNLGPLADGRGGIEIQIRDLDQTVIGNPAHDLIRLALSLATAARGSDLPGVVTARMIEQMVEGYGDALSDPDARGDEAGPGPEPDAVRVINHRALGRRWHHLARERIDDAEPQIPLGKKFWLVSPEERAALTGLIENAATQRLILSLGREDKHREVRLVDAAWWVKGCSSLGLMRYAVVVAIRGAKGREEYGLIDVKEATTPAAPAARHAAMPKDQAERVVTGARALSPYLGERMIAATLLDRPVFLRELAPQDLKLEVEQFTRGEAARAARYLAYVVGKAHARQMEPTTRAEWQKTMAARRDGALDAPSWLWESVVDLSGSHEAGYLEHCRRYALGKAA</sequence>
<evidence type="ECO:0000313" key="1">
    <source>
        <dbReference type="EMBL" id="CUS46074.1"/>
    </source>
</evidence>
<dbReference type="AlphaFoldDB" id="A0A160TQ05"/>
<protein>
    <submittedName>
        <fullName evidence="1">Uncharacterized protein conserved in bacteria</fullName>
    </submittedName>
</protein>
<dbReference type="SUPFAM" id="SSF56112">
    <property type="entry name" value="Protein kinase-like (PK-like)"/>
    <property type="match status" value="1"/>
</dbReference>
<dbReference type="InterPro" id="IPR011009">
    <property type="entry name" value="Kinase-like_dom_sf"/>
</dbReference>
<dbReference type="EMBL" id="CZQE01000334">
    <property type="protein sequence ID" value="CUS46074.1"/>
    <property type="molecule type" value="Genomic_DNA"/>
</dbReference>
<proteinExistence type="predicted"/>
<name>A0A160TQ05_9ZZZZ</name>
<accession>A0A160TQ05</accession>
<dbReference type="PANTHER" id="PTHR39441">
    <property type="entry name" value="DUF2252 DOMAIN-CONTAINING PROTEIN"/>
    <property type="match status" value="1"/>
</dbReference>
<dbReference type="PANTHER" id="PTHR39441:SF1">
    <property type="entry name" value="DUF2252 DOMAIN-CONTAINING PROTEIN"/>
    <property type="match status" value="1"/>
</dbReference>
<dbReference type="Pfam" id="PF10009">
    <property type="entry name" value="DUF2252"/>
    <property type="match status" value="1"/>
</dbReference>
<organism evidence="1">
    <name type="scientific">hydrothermal vent metagenome</name>
    <dbReference type="NCBI Taxonomy" id="652676"/>
    <lineage>
        <taxon>unclassified sequences</taxon>
        <taxon>metagenomes</taxon>
        <taxon>ecological metagenomes</taxon>
    </lineage>
</organism>
<gene>
    <name evidence="1" type="ORF">MGWOODY_Smn2442</name>
</gene>